<evidence type="ECO:0000259" key="1">
    <source>
        <dbReference type="Pfam" id="PF07484"/>
    </source>
</evidence>
<comment type="caution">
    <text evidence="2">The sequence shown here is derived from an EMBL/GenBank/DDBJ whole genome shotgun (WGS) entry which is preliminary data.</text>
</comment>
<sequence>MSDAYLGEIRMFAGNFAPRGWALCNGAQLLIRNFEALYTLIGTTYGGDGSNTFCLPDYRGRTPIGQGNGPGFTPRALGQAVGTEQVTMSALNTPPHIHGFQVSSSEVTSANPLPANQPANSYTFGKFKLEGSFTGLYSKGDSTSAVVSMSPNFLSPALGIPNKAVEPHSNMMGSLAITYIICLNGYYPQKP</sequence>
<gene>
    <name evidence="2" type="ORF">FEF10_06210</name>
</gene>
<keyword evidence="3" id="KW-1185">Reference proteome</keyword>
<feature type="domain" description="Phage tail collar" evidence="1">
    <location>
        <begin position="7"/>
        <end position="63"/>
    </location>
</feature>
<proteinExistence type="predicted"/>
<dbReference type="Gene3D" id="3.90.1340.10">
    <property type="entry name" value="Phage tail collar domain"/>
    <property type="match status" value="1"/>
</dbReference>
<dbReference type="InterPro" id="IPR011083">
    <property type="entry name" value="Phage_tail_collar_dom"/>
</dbReference>
<reference evidence="2 3" key="1">
    <citation type="submission" date="2019-05" db="EMBL/GenBank/DDBJ databases">
        <title>Identification and Biocontrol Activity Analysis of Biocontrol Strain PF-1 Based on Genome-wide Data.</title>
        <authorList>
            <person name="Qi J."/>
        </authorList>
    </citation>
    <scope>NUCLEOTIDE SEQUENCE [LARGE SCALE GENOMIC DNA]</scope>
    <source>
        <strain evidence="2 3">PF-1</strain>
    </source>
</reference>
<dbReference type="RefSeq" id="WP_011061797.1">
    <property type="nucleotide sequence ID" value="NZ_CP022097.2"/>
</dbReference>
<dbReference type="Proteomes" id="UP000310095">
    <property type="component" value="Unassembled WGS sequence"/>
</dbReference>
<dbReference type="EMBL" id="VAVY01000001">
    <property type="protein sequence ID" value="TMM67042.1"/>
    <property type="molecule type" value="Genomic_DNA"/>
</dbReference>
<name>A0ABY2VQA5_9PSED</name>
<evidence type="ECO:0000313" key="2">
    <source>
        <dbReference type="EMBL" id="TMM67042.1"/>
    </source>
</evidence>
<dbReference type="InterPro" id="IPR037053">
    <property type="entry name" value="Phage_tail_collar_dom_sf"/>
</dbReference>
<dbReference type="Pfam" id="PF07484">
    <property type="entry name" value="Collar"/>
    <property type="match status" value="1"/>
</dbReference>
<evidence type="ECO:0000313" key="3">
    <source>
        <dbReference type="Proteomes" id="UP000310095"/>
    </source>
</evidence>
<organism evidence="2 3">
    <name type="scientific">Pseudomonas protegens</name>
    <dbReference type="NCBI Taxonomy" id="380021"/>
    <lineage>
        <taxon>Bacteria</taxon>
        <taxon>Pseudomonadati</taxon>
        <taxon>Pseudomonadota</taxon>
        <taxon>Gammaproteobacteria</taxon>
        <taxon>Pseudomonadales</taxon>
        <taxon>Pseudomonadaceae</taxon>
        <taxon>Pseudomonas</taxon>
    </lineage>
</organism>
<dbReference type="SUPFAM" id="SSF88874">
    <property type="entry name" value="Receptor-binding domain of short tail fibre protein gp12"/>
    <property type="match status" value="1"/>
</dbReference>
<protein>
    <submittedName>
        <fullName evidence="2">Phage tail protein</fullName>
    </submittedName>
</protein>
<accession>A0ABY2VQA5</accession>